<dbReference type="GeneID" id="85318879"/>
<reference evidence="2" key="1">
    <citation type="submission" date="2023-06" db="EMBL/GenBank/DDBJ databases">
        <title>Genome-scale phylogeny and comparative genomics of the fungal order Sordariales.</title>
        <authorList>
            <consortium name="Lawrence Berkeley National Laboratory"/>
            <person name="Hensen N."/>
            <person name="Bonometti L."/>
            <person name="Westerberg I."/>
            <person name="Brannstrom I.O."/>
            <person name="Guillou S."/>
            <person name="Cros-Aarteil S."/>
            <person name="Calhoun S."/>
            <person name="Haridas S."/>
            <person name="Kuo A."/>
            <person name="Mondo S."/>
            <person name="Pangilinan J."/>
            <person name="Riley R."/>
            <person name="LaButti K."/>
            <person name="Andreopoulos B."/>
            <person name="Lipzen A."/>
            <person name="Chen C."/>
            <person name="Yanf M."/>
            <person name="Daum C."/>
            <person name="Ng V."/>
            <person name="Clum A."/>
            <person name="Steindorff A."/>
            <person name="Ohm R."/>
            <person name="Martin F."/>
            <person name="Silar P."/>
            <person name="Natvig D."/>
            <person name="Lalanne C."/>
            <person name="Gautier V."/>
            <person name="Ament-velasquez S.L."/>
            <person name="Kruys A."/>
            <person name="Hutchinson M.I."/>
            <person name="Powell A.J."/>
            <person name="Barry K."/>
            <person name="Miller A.N."/>
            <person name="Grigoriev I.V."/>
            <person name="Debuchy R."/>
            <person name="Gladieux P."/>
            <person name="Thoren M.H."/>
            <person name="Johannesson H."/>
        </authorList>
    </citation>
    <scope>NUCLEOTIDE SEQUENCE</scope>
    <source>
        <strain evidence="2">SMH2392-1A</strain>
    </source>
</reference>
<proteinExistence type="predicted"/>
<comment type="caution">
    <text evidence="2">The sequence shown here is derived from an EMBL/GenBank/DDBJ whole genome shotgun (WGS) entry which is preliminary data.</text>
</comment>
<dbReference type="RefSeq" id="XP_060303070.1">
    <property type="nucleotide sequence ID" value="XM_060435609.1"/>
</dbReference>
<keyword evidence="3" id="KW-1185">Reference proteome</keyword>
<dbReference type="EMBL" id="JAUIRO010000001">
    <property type="protein sequence ID" value="KAK0734193.1"/>
    <property type="molecule type" value="Genomic_DNA"/>
</dbReference>
<dbReference type="AlphaFoldDB" id="A0AA40EG85"/>
<feature type="region of interest" description="Disordered" evidence="1">
    <location>
        <begin position="98"/>
        <end position="117"/>
    </location>
</feature>
<evidence type="ECO:0000313" key="2">
    <source>
        <dbReference type="EMBL" id="KAK0734193.1"/>
    </source>
</evidence>
<evidence type="ECO:0000313" key="3">
    <source>
        <dbReference type="Proteomes" id="UP001172101"/>
    </source>
</evidence>
<sequence length="122" mass="13519">MVRKSSGCFLVLLRDTLTSRLGSQFIGWCVCVCTSKKDGGRKQLLPAQSQWRRRGQFVSLGGAGGDQRNQRAVPHACRCKNRIVFFCLNPSLHTVRPSVRPSLPAGPSRKRNTESGSCLRCE</sequence>
<evidence type="ECO:0000256" key="1">
    <source>
        <dbReference type="SAM" id="MobiDB-lite"/>
    </source>
</evidence>
<name>A0AA40EG85_9PEZI</name>
<dbReference type="Proteomes" id="UP001172101">
    <property type="component" value="Unassembled WGS sequence"/>
</dbReference>
<organism evidence="2 3">
    <name type="scientific">Lasiosphaeria miniovina</name>
    <dbReference type="NCBI Taxonomy" id="1954250"/>
    <lineage>
        <taxon>Eukaryota</taxon>
        <taxon>Fungi</taxon>
        <taxon>Dikarya</taxon>
        <taxon>Ascomycota</taxon>
        <taxon>Pezizomycotina</taxon>
        <taxon>Sordariomycetes</taxon>
        <taxon>Sordariomycetidae</taxon>
        <taxon>Sordariales</taxon>
        <taxon>Lasiosphaeriaceae</taxon>
        <taxon>Lasiosphaeria</taxon>
    </lineage>
</organism>
<gene>
    <name evidence="2" type="ORF">B0T26DRAFT_59619</name>
</gene>
<accession>A0AA40EG85</accession>
<protein>
    <submittedName>
        <fullName evidence="2">Uncharacterized protein</fullName>
    </submittedName>
</protein>